<dbReference type="Gene3D" id="3.10.450.50">
    <property type="match status" value="1"/>
</dbReference>
<evidence type="ECO:0000313" key="8">
    <source>
        <dbReference type="Proteomes" id="UP001153709"/>
    </source>
</evidence>
<proteinExistence type="predicted"/>
<dbReference type="InterPro" id="IPR032710">
    <property type="entry name" value="NTF2-like_dom_sf"/>
</dbReference>
<dbReference type="OrthoDB" id="25408at2759"/>
<dbReference type="PROSITE" id="PS50177">
    <property type="entry name" value="NTF2_DOMAIN"/>
    <property type="match status" value="1"/>
</dbReference>
<evidence type="ECO:0000256" key="4">
    <source>
        <dbReference type="ARBA" id="ARBA00070836"/>
    </source>
</evidence>
<dbReference type="CDD" id="cd00780">
    <property type="entry name" value="NTF2"/>
    <property type="match status" value="1"/>
</dbReference>
<name>A0A9N9TC83_DIABA</name>
<keyword evidence="2 5" id="KW-0653">Protein transport</keyword>
<dbReference type="GO" id="GO:0015031">
    <property type="term" value="P:protein transport"/>
    <property type="evidence" value="ECO:0007669"/>
    <property type="project" value="UniProtKB-KW"/>
</dbReference>
<feature type="domain" description="NTF2" evidence="6">
    <location>
        <begin position="14"/>
        <end position="129"/>
    </location>
</feature>
<dbReference type="InterPro" id="IPR002075">
    <property type="entry name" value="NTF2_dom"/>
</dbReference>
<dbReference type="GO" id="GO:0006913">
    <property type="term" value="P:nucleocytoplasmic transport"/>
    <property type="evidence" value="ECO:0007669"/>
    <property type="project" value="UniProtKB-UniRule"/>
</dbReference>
<reference evidence="7" key="1">
    <citation type="submission" date="2022-01" db="EMBL/GenBank/DDBJ databases">
        <authorList>
            <person name="King R."/>
        </authorList>
    </citation>
    <scope>NUCLEOTIDE SEQUENCE</scope>
</reference>
<comment type="function">
    <text evidence="5">Has a role in nuclear-cytoplasmic transport of proteins and mRNAs.</text>
</comment>
<evidence type="ECO:0000256" key="5">
    <source>
        <dbReference type="RuleBase" id="RU369002"/>
    </source>
</evidence>
<dbReference type="Pfam" id="PF02136">
    <property type="entry name" value="NTF2"/>
    <property type="match status" value="1"/>
</dbReference>
<dbReference type="PANTHER" id="PTHR12612">
    <property type="entry name" value="NUCLEAR TRANSPORT FACTOR 2"/>
    <property type="match status" value="1"/>
</dbReference>
<organism evidence="7 8">
    <name type="scientific">Diabrotica balteata</name>
    <name type="common">Banded cucumber beetle</name>
    <dbReference type="NCBI Taxonomy" id="107213"/>
    <lineage>
        <taxon>Eukaryota</taxon>
        <taxon>Metazoa</taxon>
        <taxon>Ecdysozoa</taxon>
        <taxon>Arthropoda</taxon>
        <taxon>Hexapoda</taxon>
        <taxon>Insecta</taxon>
        <taxon>Pterygota</taxon>
        <taxon>Neoptera</taxon>
        <taxon>Endopterygota</taxon>
        <taxon>Coleoptera</taxon>
        <taxon>Polyphaga</taxon>
        <taxon>Cucujiformia</taxon>
        <taxon>Chrysomeloidea</taxon>
        <taxon>Chrysomelidae</taxon>
        <taxon>Galerucinae</taxon>
        <taxon>Diabroticina</taxon>
        <taxon>Diabroticites</taxon>
        <taxon>Diabrotica</taxon>
    </lineage>
</organism>
<keyword evidence="1 5" id="KW-0813">Transport</keyword>
<dbReference type="Proteomes" id="UP001153709">
    <property type="component" value="Chromosome 9"/>
</dbReference>
<evidence type="ECO:0000313" key="7">
    <source>
        <dbReference type="EMBL" id="CAG9840459.1"/>
    </source>
</evidence>
<dbReference type="EMBL" id="OU898284">
    <property type="protein sequence ID" value="CAG9840459.1"/>
    <property type="molecule type" value="Genomic_DNA"/>
</dbReference>
<gene>
    <name evidence="7" type="ORF">DIABBA_LOCUS13099</name>
</gene>
<dbReference type="InterPro" id="IPR045875">
    <property type="entry name" value="NTF2"/>
</dbReference>
<dbReference type="FunFam" id="3.10.450.50:FF:000006">
    <property type="entry name" value="NTF2-related export protein 2 isoform 1"/>
    <property type="match status" value="1"/>
</dbReference>
<dbReference type="SUPFAM" id="SSF54427">
    <property type="entry name" value="NTF2-like"/>
    <property type="match status" value="1"/>
</dbReference>
<dbReference type="GO" id="GO:0051028">
    <property type="term" value="P:mRNA transport"/>
    <property type="evidence" value="ECO:0007669"/>
    <property type="project" value="UniProtKB-UniRule"/>
</dbReference>
<dbReference type="InterPro" id="IPR018222">
    <property type="entry name" value="Nuclear_transport_factor_2_euk"/>
</dbReference>
<evidence type="ECO:0000256" key="2">
    <source>
        <dbReference type="ARBA" id="ARBA00022927"/>
    </source>
</evidence>
<dbReference type="GO" id="GO:0005634">
    <property type="term" value="C:nucleus"/>
    <property type="evidence" value="ECO:0007669"/>
    <property type="project" value="UniProtKB-SubCell"/>
</dbReference>
<keyword evidence="8" id="KW-1185">Reference proteome</keyword>
<dbReference type="AlphaFoldDB" id="A0A9N9TC83"/>
<evidence type="ECO:0000259" key="6">
    <source>
        <dbReference type="PROSITE" id="PS50177"/>
    </source>
</evidence>
<dbReference type="GO" id="GO:0005737">
    <property type="term" value="C:cytoplasm"/>
    <property type="evidence" value="ECO:0007669"/>
    <property type="project" value="UniProtKB-SubCell"/>
</dbReference>
<keyword evidence="5" id="KW-0963">Cytoplasm</keyword>
<protein>
    <recommendedName>
        <fullName evidence="4 5">NTF2-related export protein</fullName>
    </recommendedName>
</protein>
<evidence type="ECO:0000256" key="3">
    <source>
        <dbReference type="ARBA" id="ARBA00023242"/>
    </source>
</evidence>
<accession>A0A9N9TC83</accession>
<comment type="subcellular location">
    <subcellularLocation>
        <location evidence="5">Cytoplasm</location>
    </subcellularLocation>
    <subcellularLocation>
        <location evidence="5">Nucleus</location>
    </subcellularLocation>
</comment>
<sequence length="137" mass="15626">MDDLRLKIDQACKVAEDFTKLYYDTLDKRRHLIARLYLETGLLSWNGNGVTGNENILKFMIDLPPSSFTIQTLDAQPVLDTAVNGQLTFIIQVTGNVKYQDKSPKTFQQNFIITAQGDKWKIVSDCMRLQEPLNAKN</sequence>
<evidence type="ECO:0000256" key="1">
    <source>
        <dbReference type="ARBA" id="ARBA00022448"/>
    </source>
</evidence>
<keyword evidence="3 5" id="KW-0539">Nucleus</keyword>